<dbReference type="FunFam" id="3.30.70.330:FF:000022">
    <property type="entry name" value="APOBEC1 complementation factor isoform X1"/>
    <property type="match status" value="1"/>
</dbReference>
<keyword evidence="4 5" id="KW-0694">RNA-binding</keyword>
<evidence type="ECO:0000256" key="3">
    <source>
        <dbReference type="ARBA" id="ARBA00022737"/>
    </source>
</evidence>
<name>A0AA85BU29_9TREM</name>
<evidence type="ECO:0000259" key="6">
    <source>
        <dbReference type="PROSITE" id="PS50102"/>
    </source>
</evidence>
<evidence type="ECO:0000313" key="8">
    <source>
        <dbReference type="WBParaSite" id="SMTH1_77090.1"/>
    </source>
</evidence>
<protein>
    <recommendedName>
        <fullName evidence="6">RRM domain-containing protein</fullName>
    </recommendedName>
</protein>
<dbReference type="Gene3D" id="3.30.70.330">
    <property type="match status" value="3"/>
</dbReference>
<dbReference type="GO" id="GO:0003723">
    <property type="term" value="F:RNA binding"/>
    <property type="evidence" value="ECO:0007669"/>
    <property type="project" value="UniProtKB-UniRule"/>
</dbReference>
<dbReference type="PANTHER" id="PTHR21245">
    <property type="entry name" value="HETEROGENEOUS NUCLEAR RIBONUCLEOPROTEIN"/>
    <property type="match status" value="1"/>
</dbReference>
<dbReference type="InterPro" id="IPR000504">
    <property type="entry name" value="RRM_dom"/>
</dbReference>
<reference evidence="8" key="1">
    <citation type="submission" date="2023-11" db="UniProtKB">
        <authorList>
            <consortium name="WormBaseParasite"/>
        </authorList>
    </citation>
    <scope>IDENTIFICATION</scope>
</reference>
<dbReference type="WBParaSite" id="SMTH1_77090.1">
    <property type="protein sequence ID" value="SMTH1_77090.1"/>
    <property type="gene ID" value="SMTH1_77090"/>
</dbReference>
<dbReference type="SUPFAM" id="SSF54928">
    <property type="entry name" value="RNA-binding domain, RBD"/>
    <property type="match status" value="3"/>
</dbReference>
<dbReference type="CDD" id="cd12249">
    <property type="entry name" value="RRM1_hnRNPR_like"/>
    <property type="match status" value="1"/>
</dbReference>
<accession>A0AA85BU29</accession>
<comment type="subcellular location">
    <subcellularLocation>
        <location evidence="1">Cytoplasm</location>
    </subcellularLocation>
</comment>
<dbReference type="InterPro" id="IPR006535">
    <property type="entry name" value="HnRNP_R/Q_splicing_fac"/>
</dbReference>
<dbReference type="InterPro" id="IPR012677">
    <property type="entry name" value="Nucleotide-bd_a/b_plait_sf"/>
</dbReference>
<dbReference type="SMART" id="SM00360">
    <property type="entry name" value="RRM"/>
    <property type="match status" value="3"/>
</dbReference>
<feature type="domain" description="RRM" evidence="6">
    <location>
        <begin position="168"/>
        <end position="250"/>
    </location>
</feature>
<evidence type="ECO:0000313" key="7">
    <source>
        <dbReference type="Proteomes" id="UP000050791"/>
    </source>
</evidence>
<dbReference type="AlphaFoldDB" id="A0AA85BU29"/>
<dbReference type="GO" id="GO:0005737">
    <property type="term" value="C:cytoplasm"/>
    <property type="evidence" value="ECO:0007669"/>
    <property type="project" value="UniProtKB-SubCell"/>
</dbReference>
<evidence type="ECO:0000256" key="5">
    <source>
        <dbReference type="PROSITE-ProRule" id="PRU00176"/>
    </source>
</evidence>
<dbReference type="CDD" id="cd12250">
    <property type="entry name" value="RRM2_hnRNPR_like"/>
    <property type="match status" value="1"/>
</dbReference>
<organism evidence="7 8">
    <name type="scientific">Schistosoma mattheei</name>
    <dbReference type="NCBI Taxonomy" id="31246"/>
    <lineage>
        <taxon>Eukaryota</taxon>
        <taxon>Metazoa</taxon>
        <taxon>Spiralia</taxon>
        <taxon>Lophotrochozoa</taxon>
        <taxon>Platyhelminthes</taxon>
        <taxon>Trematoda</taxon>
        <taxon>Digenea</taxon>
        <taxon>Strigeidida</taxon>
        <taxon>Schistosomatoidea</taxon>
        <taxon>Schistosomatidae</taxon>
        <taxon>Schistosoma</taxon>
    </lineage>
</organism>
<dbReference type="Pfam" id="PF00076">
    <property type="entry name" value="RRM_1"/>
    <property type="match status" value="3"/>
</dbReference>
<feature type="domain" description="RRM" evidence="6">
    <location>
        <begin position="263"/>
        <end position="337"/>
    </location>
</feature>
<dbReference type="Proteomes" id="UP000050791">
    <property type="component" value="Unassembled WGS sequence"/>
</dbReference>
<dbReference type="NCBIfam" id="TIGR01648">
    <property type="entry name" value="hnRNP-R-Q"/>
    <property type="match status" value="1"/>
</dbReference>
<dbReference type="FunFam" id="3.30.70.330:FF:000026">
    <property type="entry name" value="APOBEC1 complementation factor isoform X1"/>
    <property type="match status" value="1"/>
</dbReference>
<proteinExistence type="predicted"/>
<keyword evidence="3" id="KW-0677">Repeat</keyword>
<evidence type="ECO:0000256" key="2">
    <source>
        <dbReference type="ARBA" id="ARBA00022490"/>
    </source>
</evidence>
<dbReference type="InterPro" id="IPR035979">
    <property type="entry name" value="RBD_domain_sf"/>
</dbReference>
<keyword evidence="2" id="KW-0963">Cytoplasm</keyword>
<sequence>MKFEINSMNSIDSIRNKLLFPTVISNRISSSQSILKDTTCPNTKMFMSHEQALVTLTERTSYPILQENGQRCYGPPPNWLGPKPPKGCEIFIGKIPRNCYEDELIPIFELIGQIYMFRLMMDFNGLNRGYGFCLYTNRNDTKRAVNELNNYEIRKGKLLGVCYSIDNCRLFIGGIPKTKTKYEIMLEICKITNGVKDVIVYSSIEDKTKNRGFAFIEYDNHKTAAMARRKLILGRIQLWGYQIAVDWAEPEHEVDENIMSKVRILYVRNLMLDTTENAVKDHFNQAINSINAVERVKKIRDYAFVHFRDRLDAVAALNQLNGTLLDGAQIEVSWAKPVNKNDNLRTSHHCQSILTINSNYTNHNNSSINYNNISLSEYTQKQALSLFSTSSSSSSSLSLGGSSNTFIIPSTSSELFYSNALTNNIPLQQLHHSNLYPFTSLINQSIITSNSYHSYYTPNVFTQTNLHKHQTQCNPLLNYTMNPNSLLSNYTISSSWPSSSSSSSSMISIVNPMNTSSTMKHSHHDISNNNLINKSINNKSSLTLNQICLNELCHSITKLNIEKNKIKNDSILNTEYKQLKQDQLNQIILKKCNILNVKKDISSFETSTSLQPSLISNQNNSNDCSFVLNNESVNRLNIDHSSIDDQQITNANKLLIDICIKNGLGLPNFTILTQSCIDQIYGKRMNLYIGQVFLPMINRQFTSKYPSITMEESLQSVSELAIIWLVNDYFIRNNNNGIYSNGNCYSLSNVNKVIHNDHHYENNMNDHHHNNNNPSTTSLNYTNPRTYISPSSYDRTFVSYSLPISLNQFTKNYHSSIHNKKDPIHFRSPLTICTDFNHYDLNESFKSFNHYDFDPDQSDFMFDIDSNDNNNHNSYGSKTDLYLNKTINNIELNSSNLLTSYQNTHNFQSSIQNNQNSINDKLLNDNTEDIDDINSFLIKSKSMMIHSMIQIMNYPISII</sequence>
<dbReference type="PROSITE" id="PS50102">
    <property type="entry name" value="RRM"/>
    <property type="match status" value="3"/>
</dbReference>
<evidence type="ECO:0000256" key="4">
    <source>
        <dbReference type="ARBA" id="ARBA00022884"/>
    </source>
</evidence>
<dbReference type="CDD" id="cd12251">
    <property type="entry name" value="RRM3_hnRNPR_like"/>
    <property type="match status" value="1"/>
</dbReference>
<evidence type="ECO:0000256" key="1">
    <source>
        <dbReference type="ARBA" id="ARBA00004496"/>
    </source>
</evidence>
<feature type="domain" description="RRM" evidence="6">
    <location>
        <begin position="88"/>
        <end position="166"/>
    </location>
</feature>